<evidence type="ECO:0000256" key="1">
    <source>
        <dbReference type="SAM" id="Phobius"/>
    </source>
</evidence>
<dbReference type="RefSeq" id="XP_028866416.1">
    <property type="nucleotide sequence ID" value="XM_029010583.1"/>
</dbReference>
<evidence type="ECO:0000313" key="3">
    <source>
        <dbReference type="Proteomes" id="UP000236319"/>
    </source>
</evidence>
<dbReference type="VEuPathDB" id="PiroplasmaDB:BOVATA_016660"/>
<proteinExistence type="predicted"/>
<keyword evidence="1" id="KW-0812">Transmembrane</keyword>
<dbReference type="GeneID" id="39873943"/>
<dbReference type="Proteomes" id="UP000236319">
    <property type="component" value="Unassembled WGS sequence"/>
</dbReference>
<keyword evidence="1" id="KW-1133">Transmembrane helix</keyword>
<gene>
    <name evidence="2" type="ORF">BOVATA_016660</name>
</gene>
<feature type="transmembrane region" description="Helical" evidence="1">
    <location>
        <begin position="25"/>
        <end position="52"/>
    </location>
</feature>
<reference evidence="2 3" key="1">
    <citation type="journal article" date="2017" name="BMC Genomics">
        <title>Whole-genome assembly of Babesia ovata and comparative genomics between closely related pathogens.</title>
        <authorList>
            <person name="Yamagishi J."/>
            <person name="Asada M."/>
            <person name="Hakimi H."/>
            <person name="Tanaka T.Q."/>
            <person name="Sugimoto C."/>
            <person name="Kawazu S."/>
        </authorList>
    </citation>
    <scope>NUCLEOTIDE SEQUENCE [LARGE SCALE GENOMIC DNA]</scope>
    <source>
        <strain evidence="2 3">Miyake</strain>
    </source>
</reference>
<dbReference type="AlphaFoldDB" id="A0A2H6KB00"/>
<sequence length="109" mass="11782">MQRLQRLAAGGRVVQVLRRGLEARYVLVGLALVLLLLLSALVVEVVVVDLVLQAHAVNRVGRVPALEGSRVNVVDHAVQLGGQHAVVARVRRELVLRGVAAEEQAQECE</sequence>
<keyword evidence="3" id="KW-1185">Reference proteome</keyword>
<comment type="caution">
    <text evidence="2">The sequence shown here is derived from an EMBL/GenBank/DDBJ whole genome shotgun (WGS) entry which is preliminary data.</text>
</comment>
<protein>
    <submittedName>
        <fullName evidence="2">Uncharacterized protein</fullName>
    </submittedName>
</protein>
<evidence type="ECO:0000313" key="2">
    <source>
        <dbReference type="EMBL" id="GBE60173.1"/>
    </source>
</evidence>
<keyword evidence="1" id="KW-0472">Membrane</keyword>
<name>A0A2H6KB00_9APIC</name>
<organism evidence="2 3">
    <name type="scientific">Babesia ovata</name>
    <dbReference type="NCBI Taxonomy" id="189622"/>
    <lineage>
        <taxon>Eukaryota</taxon>
        <taxon>Sar</taxon>
        <taxon>Alveolata</taxon>
        <taxon>Apicomplexa</taxon>
        <taxon>Aconoidasida</taxon>
        <taxon>Piroplasmida</taxon>
        <taxon>Babesiidae</taxon>
        <taxon>Babesia</taxon>
    </lineage>
</organism>
<accession>A0A2H6KB00</accession>
<dbReference type="EMBL" id="BDSA01000002">
    <property type="protein sequence ID" value="GBE60173.1"/>
    <property type="molecule type" value="Genomic_DNA"/>
</dbReference>